<dbReference type="HOGENOM" id="CLU_1542898_0_0_1"/>
<protein>
    <recommendedName>
        <fullName evidence="2">C-type lectin domain-containing protein</fullName>
    </recommendedName>
</protein>
<dbReference type="InterPro" id="IPR016187">
    <property type="entry name" value="CTDL_fold"/>
</dbReference>
<accession>A0A0D3JAG2</accession>
<evidence type="ECO:0000259" key="2">
    <source>
        <dbReference type="PROSITE" id="PS50041"/>
    </source>
</evidence>
<dbReference type="Gene3D" id="3.10.100.10">
    <property type="entry name" value="Mannose-Binding Protein A, subunit A"/>
    <property type="match status" value="1"/>
</dbReference>
<dbReference type="eggNOG" id="ENOG502SBPS">
    <property type="taxonomic scope" value="Eukaryota"/>
</dbReference>
<dbReference type="Proteomes" id="UP000013827">
    <property type="component" value="Unassembled WGS sequence"/>
</dbReference>
<evidence type="ECO:0000313" key="4">
    <source>
        <dbReference type="Proteomes" id="UP000013827"/>
    </source>
</evidence>
<dbReference type="InterPro" id="IPR016186">
    <property type="entry name" value="C-type_lectin-like/link_sf"/>
</dbReference>
<dbReference type="EnsemblProtists" id="EOD20497">
    <property type="protein sequence ID" value="EOD20497"/>
    <property type="gene ID" value="EMIHUDRAFT_208375"/>
</dbReference>
<dbReference type="GeneID" id="17266044"/>
<feature type="compositionally biased region" description="Polar residues" evidence="1">
    <location>
        <begin position="161"/>
        <end position="174"/>
    </location>
</feature>
<dbReference type="CDD" id="cd00037">
    <property type="entry name" value="CLECT"/>
    <property type="match status" value="1"/>
</dbReference>
<dbReference type="PaxDb" id="2903-EOD20497"/>
<feature type="domain" description="C-type lectin" evidence="2">
    <location>
        <begin position="59"/>
        <end position="160"/>
    </location>
</feature>
<dbReference type="PROSITE" id="PS50041">
    <property type="entry name" value="C_TYPE_LECTIN_2"/>
    <property type="match status" value="1"/>
</dbReference>
<dbReference type="PANTHER" id="PTHR22803">
    <property type="entry name" value="MANNOSE, PHOSPHOLIPASE, LECTIN RECEPTOR RELATED"/>
    <property type="match status" value="1"/>
</dbReference>
<reference evidence="4" key="1">
    <citation type="journal article" date="2013" name="Nature">
        <title>Pan genome of the phytoplankton Emiliania underpins its global distribution.</title>
        <authorList>
            <person name="Read B.A."/>
            <person name="Kegel J."/>
            <person name="Klute M.J."/>
            <person name="Kuo A."/>
            <person name="Lefebvre S.C."/>
            <person name="Maumus F."/>
            <person name="Mayer C."/>
            <person name="Miller J."/>
            <person name="Monier A."/>
            <person name="Salamov A."/>
            <person name="Young J."/>
            <person name="Aguilar M."/>
            <person name="Claverie J.M."/>
            <person name="Frickenhaus S."/>
            <person name="Gonzalez K."/>
            <person name="Herman E.K."/>
            <person name="Lin Y.C."/>
            <person name="Napier J."/>
            <person name="Ogata H."/>
            <person name="Sarno A.F."/>
            <person name="Shmutz J."/>
            <person name="Schroeder D."/>
            <person name="de Vargas C."/>
            <person name="Verret F."/>
            <person name="von Dassow P."/>
            <person name="Valentin K."/>
            <person name="Van de Peer Y."/>
            <person name="Wheeler G."/>
            <person name="Dacks J.B."/>
            <person name="Delwiche C.F."/>
            <person name="Dyhrman S.T."/>
            <person name="Glockner G."/>
            <person name="John U."/>
            <person name="Richards T."/>
            <person name="Worden A.Z."/>
            <person name="Zhang X."/>
            <person name="Grigoriev I.V."/>
            <person name="Allen A.E."/>
            <person name="Bidle K."/>
            <person name="Borodovsky M."/>
            <person name="Bowler C."/>
            <person name="Brownlee C."/>
            <person name="Cock J.M."/>
            <person name="Elias M."/>
            <person name="Gladyshev V.N."/>
            <person name="Groth M."/>
            <person name="Guda C."/>
            <person name="Hadaegh A."/>
            <person name="Iglesias-Rodriguez M.D."/>
            <person name="Jenkins J."/>
            <person name="Jones B.M."/>
            <person name="Lawson T."/>
            <person name="Leese F."/>
            <person name="Lindquist E."/>
            <person name="Lobanov A."/>
            <person name="Lomsadze A."/>
            <person name="Malik S.B."/>
            <person name="Marsh M.E."/>
            <person name="Mackinder L."/>
            <person name="Mock T."/>
            <person name="Mueller-Roeber B."/>
            <person name="Pagarete A."/>
            <person name="Parker M."/>
            <person name="Probert I."/>
            <person name="Quesneville H."/>
            <person name="Raines C."/>
            <person name="Rensing S.A."/>
            <person name="Riano-Pachon D.M."/>
            <person name="Richier S."/>
            <person name="Rokitta S."/>
            <person name="Shiraiwa Y."/>
            <person name="Soanes D.M."/>
            <person name="van der Giezen M."/>
            <person name="Wahlund T.M."/>
            <person name="Williams B."/>
            <person name="Wilson W."/>
            <person name="Wolfe G."/>
            <person name="Wurch L.L."/>
        </authorList>
    </citation>
    <scope>NUCLEOTIDE SEQUENCE</scope>
</reference>
<name>A0A0D3JAG2_EMIH1</name>
<dbReference type="InterPro" id="IPR001304">
    <property type="entry name" value="C-type_lectin-like"/>
</dbReference>
<sequence length="174" mass="18296">MVGSRAAGQRICRQSLFETASPTIMEHGTASEPSLASPRLGYTSATPIARAPTPAAVPFTYHPDPKSWQDAEADCVTRGTHLATICSQADSDAVAALSGSAAVWIGLNDKGTEGTWVWAGGSTCSYRNWASREPNGAWGTNEDAVEVYGFGHSSAGKWNDKSGTANSRAYPSEL</sequence>
<dbReference type="SMART" id="SM00034">
    <property type="entry name" value="CLECT"/>
    <property type="match status" value="1"/>
</dbReference>
<dbReference type="KEGG" id="ehx:EMIHUDRAFT_208375"/>
<dbReference type="AlphaFoldDB" id="A0A0D3JAG2"/>
<evidence type="ECO:0000313" key="3">
    <source>
        <dbReference type="EnsemblProtists" id="EOD20497"/>
    </source>
</evidence>
<dbReference type="Pfam" id="PF00059">
    <property type="entry name" value="Lectin_C"/>
    <property type="match status" value="1"/>
</dbReference>
<dbReference type="RefSeq" id="XP_005772926.1">
    <property type="nucleotide sequence ID" value="XM_005772869.1"/>
</dbReference>
<feature type="region of interest" description="Disordered" evidence="1">
    <location>
        <begin position="153"/>
        <end position="174"/>
    </location>
</feature>
<keyword evidence="4" id="KW-1185">Reference proteome</keyword>
<reference evidence="3" key="2">
    <citation type="submission" date="2024-10" db="UniProtKB">
        <authorList>
            <consortium name="EnsemblProtists"/>
        </authorList>
    </citation>
    <scope>IDENTIFICATION</scope>
</reference>
<dbReference type="SUPFAM" id="SSF56436">
    <property type="entry name" value="C-type lectin-like"/>
    <property type="match status" value="1"/>
</dbReference>
<proteinExistence type="predicted"/>
<evidence type="ECO:0000256" key="1">
    <source>
        <dbReference type="SAM" id="MobiDB-lite"/>
    </source>
</evidence>
<organism evidence="3 4">
    <name type="scientific">Emiliania huxleyi (strain CCMP1516)</name>
    <dbReference type="NCBI Taxonomy" id="280463"/>
    <lineage>
        <taxon>Eukaryota</taxon>
        <taxon>Haptista</taxon>
        <taxon>Haptophyta</taxon>
        <taxon>Prymnesiophyceae</taxon>
        <taxon>Isochrysidales</taxon>
        <taxon>Noelaerhabdaceae</taxon>
        <taxon>Emiliania</taxon>
    </lineage>
</organism>
<dbReference type="InterPro" id="IPR050111">
    <property type="entry name" value="C-type_lectin/snaclec_domain"/>
</dbReference>